<dbReference type="Gene3D" id="2.60.40.10">
    <property type="entry name" value="Immunoglobulins"/>
    <property type="match status" value="1"/>
</dbReference>
<comment type="caution">
    <text evidence="7">The sequence shown here is derived from an EMBL/GenBank/DDBJ whole genome shotgun (WGS) entry which is preliminary data.</text>
</comment>
<dbReference type="GO" id="GO:0046983">
    <property type="term" value="F:protein dimerization activity"/>
    <property type="evidence" value="ECO:0007669"/>
    <property type="project" value="InterPro"/>
</dbReference>
<organism evidence="7 8">
    <name type="scientific">Duganella flavida</name>
    <dbReference type="NCBI Taxonomy" id="2692175"/>
    <lineage>
        <taxon>Bacteria</taxon>
        <taxon>Pseudomonadati</taxon>
        <taxon>Pseudomonadota</taxon>
        <taxon>Betaproteobacteria</taxon>
        <taxon>Burkholderiales</taxon>
        <taxon>Oxalobacteraceae</taxon>
        <taxon>Telluria group</taxon>
        <taxon>Duganella</taxon>
    </lineage>
</organism>
<keyword evidence="3" id="KW-0902">Two-component regulatory system</keyword>
<evidence type="ECO:0000256" key="3">
    <source>
        <dbReference type="ARBA" id="ARBA00023012"/>
    </source>
</evidence>
<dbReference type="CDD" id="cd16917">
    <property type="entry name" value="HATPase_UhpB-NarQ-NarX-like"/>
    <property type="match status" value="1"/>
</dbReference>
<dbReference type="AlphaFoldDB" id="A0A6L8K4K6"/>
<accession>A0A6L8K4K6</accession>
<dbReference type="EMBL" id="WWCN01000002">
    <property type="protein sequence ID" value="MYM21845.1"/>
    <property type="molecule type" value="Genomic_DNA"/>
</dbReference>
<dbReference type="Pfam" id="PF07494">
    <property type="entry name" value="Reg_prop"/>
    <property type="match status" value="1"/>
</dbReference>
<dbReference type="SUPFAM" id="SSF63829">
    <property type="entry name" value="Calcium-dependent phosphotriesterase"/>
    <property type="match status" value="3"/>
</dbReference>
<dbReference type="Gene3D" id="3.30.565.10">
    <property type="entry name" value="Histidine kinase-like ATPase, C-terminal domain"/>
    <property type="match status" value="1"/>
</dbReference>
<feature type="chain" id="PRO_5026898776" description="Histidine kinase/HSP90-like ATPase domain-containing protein" evidence="4">
    <location>
        <begin position="20"/>
        <end position="990"/>
    </location>
</feature>
<dbReference type="PANTHER" id="PTHR24421:SF62">
    <property type="entry name" value="SENSORY TRANSDUCTION HISTIDINE KINASE"/>
    <property type="match status" value="1"/>
</dbReference>
<dbReference type="InterPro" id="IPR011712">
    <property type="entry name" value="Sig_transdc_His_kin_sub3_dim/P"/>
</dbReference>
<protein>
    <recommendedName>
        <fullName evidence="9">Histidine kinase/HSP90-like ATPase domain-containing protein</fullName>
    </recommendedName>
</protein>
<evidence type="ECO:0000259" key="6">
    <source>
        <dbReference type="Pfam" id="PF07730"/>
    </source>
</evidence>
<dbReference type="PANTHER" id="PTHR24421">
    <property type="entry name" value="NITRATE/NITRITE SENSOR PROTEIN NARX-RELATED"/>
    <property type="match status" value="1"/>
</dbReference>
<proteinExistence type="predicted"/>
<feature type="signal peptide" evidence="4">
    <location>
        <begin position="1"/>
        <end position="19"/>
    </location>
</feature>
<dbReference type="RefSeq" id="WP_161005351.1">
    <property type="nucleotide sequence ID" value="NZ_WWCN01000002.1"/>
</dbReference>
<dbReference type="GO" id="GO:0000155">
    <property type="term" value="F:phosphorelay sensor kinase activity"/>
    <property type="evidence" value="ECO:0007669"/>
    <property type="project" value="InterPro"/>
</dbReference>
<reference evidence="7 8" key="1">
    <citation type="submission" date="2019-12" db="EMBL/GenBank/DDBJ databases">
        <title>Novel species isolated from a subtropical stream in China.</title>
        <authorList>
            <person name="Lu H."/>
        </authorList>
    </citation>
    <scope>NUCLEOTIDE SEQUENCE [LARGE SCALE GENOMIC DNA]</scope>
    <source>
        <strain evidence="7 8">FT135W</strain>
    </source>
</reference>
<dbReference type="InterPro" id="IPR015943">
    <property type="entry name" value="WD40/YVTN_repeat-like_dom_sf"/>
</dbReference>
<dbReference type="Gene3D" id="1.20.5.1930">
    <property type="match status" value="1"/>
</dbReference>
<feature type="domain" description="Signal transduction histidine kinase subgroup 3 dimerisation and phosphoacceptor" evidence="6">
    <location>
        <begin position="776"/>
        <end position="840"/>
    </location>
</feature>
<dbReference type="Pfam" id="PF07730">
    <property type="entry name" value="HisKA_3"/>
    <property type="match status" value="1"/>
</dbReference>
<evidence type="ECO:0008006" key="9">
    <source>
        <dbReference type="Google" id="ProtNLM"/>
    </source>
</evidence>
<dbReference type="InterPro" id="IPR011110">
    <property type="entry name" value="Reg_prop"/>
</dbReference>
<keyword evidence="8" id="KW-1185">Reference proteome</keyword>
<dbReference type="SUPFAM" id="SSF55874">
    <property type="entry name" value="ATPase domain of HSP90 chaperone/DNA topoisomerase II/histidine kinase"/>
    <property type="match status" value="1"/>
</dbReference>
<dbReference type="Gene3D" id="2.130.10.10">
    <property type="entry name" value="YVTN repeat-like/Quinoprotein amine dehydrogenase"/>
    <property type="match status" value="3"/>
</dbReference>
<keyword evidence="1" id="KW-0808">Transferase</keyword>
<evidence type="ECO:0000256" key="4">
    <source>
        <dbReference type="SAM" id="SignalP"/>
    </source>
</evidence>
<dbReference type="InterPro" id="IPR050482">
    <property type="entry name" value="Sensor_HK_TwoCompSys"/>
</dbReference>
<evidence type="ECO:0000259" key="5">
    <source>
        <dbReference type="Pfam" id="PF07495"/>
    </source>
</evidence>
<sequence>MFGRSLSILRLLLACLAPAAAYGAAPAPIDLHHMSWTAREGAPQMVMTMTQTRDGWLWLGGAHGLYRFDGSHFERYAEPGQPLPSAGISILNAFDDGALWIGYRYGGASVLSQGRLRNYSERDGLPASAPVWGLEQDGSGRMWAATTRGLFYLEHEHWLAAGVAFAAPVAAYKTLMRDRDGNLWAQGDEGVYTLKRGARQFIKSSPDAGTGVLFQVPDGGVWSWNAPRNRFRQLAGNSAGNWPVHGDVASLLFDSRGDLWVGRLASVEYHTRQQVQQSGQADGLSGRWVAAMFEDREGSIWISTATGIDRYRRKRIAAVPLPEVTDVNPLAADANGAVWVGRHHLAPADGAAFVTTTLWPKTEAGWGGDPVCLYLDPRGALWLASYGRLWQVNGKQHRQLALPRGLETGMIASMSSDDNGELWAAIVPHGLYRRDAQGDWHDVAADTGLPGETPRVLASSAEEGLWLGYPRSRVLQLHNGHWHRYSSDDGLNIGMVESLHLKGRHVWAGGENGVALRQGGRFLPVSGVDGVNFEGVSGMVELDNGDLWLNAGAGLYRIAAGEIAPLESTPGYRVRYERLDSLDGLVGNAPVRYPVPSMILATDGYLWLSTTAGVFRLDPALREPPRPAAPVLIRGIGPPGQVRAVQSAVRLPPGTTALQMDYTALALAMPERVAFRYRLEGVDTQWQQVGARRAAYYNNLGPGNYRFSVAATNYHGDWSEQATTLDFSIAPTMTQSMWFRISCALLVLAACWMLYRWRLHDFALQVSGRLEERIKERERIARELHDTLLQSVQGMILHVHAAAVRLPPPEPARVLIEEALQKADDALAEGRERVRDLRANDQHEQDLAAAIGMAAWRLRSADSAPPQIVVSGVLRQLHPLVYEEVLAIACEAIANAYLHATASRIEVRLHYGARALQMTVSDDGTGVPAEVIAAGGRDNHWGICGMFERAERIKAKLLLDSQARNGTVWRLTLSGRLAYQPLARRSWFGR</sequence>
<evidence type="ECO:0000256" key="2">
    <source>
        <dbReference type="ARBA" id="ARBA00022777"/>
    </source>
</evidence>
<dbReference type="InterPro" id="IPR011123">
    <property type="entry name" value="Y_Y_Y"/>
</dbReference>
<evidence type="ECO:0000313" key="7">
    <source>
        <dbReference type="EMBL" id="MYM21845.1"/>
    </source>
</evidence>
<keyword evidence="2" id="KW-0418">Kinase</keyword>
<evidence type="ECO:0000313" key="8">
    <source>
        <dbReference type="Proteomes" id="UP000479335"/>
    </source>
</evidence>
<feature type="domain" description="Two component regulator three Y" evidence="5">
    <location>
        <begin position="669"/>
        <end position="729"/>
    </location>
</feature>
<name>A0A6L8K4K6_9BURK</name>
<dbReference type="InterPro" id="IPR013783">
    <property type="entry name" value="Ig-like_fold"/>
</dbReference>
<dbReference type="Proteomes" id="UP000479335">
    <property type="component" value="Unassembled WGS sequence"/>
</dbReference>
<dbReference type="GO" id="GO:0016020">
    <property type="term" value="C:membrane"/>
    <property type="evidence" value="ECO:0007669"/>
    <property type="project" value="InterPro"/>
</dbReference>
<dbReference type="Pfam" id="PF07495">
    <property type="entry name" value="Y_Y_Y"/>
    <property type="match status" value="1"/>
</dbReference>
<keyword evidence="4" id="KW-0732">Signal</keyword>
<evidence type="ECO:0000256" key="1">
    <source>
        <dbReference type="ARBA" id="ARBA00022679"/>
    </source>
</evidence>
<gene>
    <name evidence="7" type="ORF">GTP46_04160</name>
</gene>
<dbReference type="InterPro" id="IPR036890">
    <property type="entry name" value="HATPase_C_sf"/>
</dbReference>